<dbReference type="AlphaFoldDB" id="A0A1W9S3J5"/>
<evidence type="ECO:0000313" key="3">
    <source>
        <dbReference type="Proteomes" id="UP000192611"/>
    </source>
</evidence>
<reference evidence="3" key="1">
    <citation type="submission" date="2017-03" db="EMBL/GenBank/DDBJ databases">
        <title>Novel pathways for hydrocarbon cycling and metabolic interdependencies in hydrothermal sediment communities.</title>
        <authorList>
            <person name="Dombrowski N."/>
            <person name="Seitz K."/>
            <person name="Teske A."/>
            <person name="Baker B."/>
        </authorList>
    </citation>
    <scope>NUCLEOTIDE SEQUENCE [LARGE SCALE GENOMIC DNA]</scope>
</reference>
<dbReference type="Gene3D" id="2.60.120.10">
    <property type="entry name" value="Jelly Rolls"/>
    <property type="match status" value="1"/>
</dbReference>
<name>A0A1W9S3J5_9BACT</name>
<dbReference type="GO" id="GO:0030552">
    <property type="term" value="F:cAMP binding"/>
    <property type="evidence" value="ECO:0007669"/>
    <property type="project" value="TreeGrafter"/>
</dbReference>
<dbReference type="SMART" id="SM00100">
    <property type="entry name" value="cNMP"/>
    <property type="match status" value="1"/>
</dbReference>
<dbReference type="InterPro" id="IPR050503">
    <property type="entry name" value="cAMP-dep_PK_reg_su-like"/>
</dbReference>
<dbReference type="Pfam" id="PF00027">
    <property type="entry name" value="cNMP_binding"/>
    <property type="match status" value="1"/>
</dbReference>
<dbReference type="CDD" id="cd00038">
    <property type="entry name" value="CAP_ED"/>
    <property type="match status" value="1"/>
</dbReference>
<dbReference type="GO" id="GO:0005829">
    <property type="term" value="C:cytosol"/>
    <property type="evidence" value="ECO:0007669"/>
    <property type="project" value="TreeGrafter"/>
</dbReference>
<comment type="caution">
    <text evidence="2">The sequence shown here is derived from an EMBL/GenBank/DDBJ whole genome shotgun (WGS) entry which is preliminary data.</text>
</comment>
<dbReference type="PANTHER" id="PTHR11635:SF152">
    <property type="entry name" value="CAMP-DEPENDENT PROTEIN KINASE TYPE I REGULATORY SUBUNIT-RELATED"/>
    <property type="match status" value="1"/>
</dbReference>
<dbReference type="PRINTS" id="PR00103">
    <property type="entry name" value="CAMPKINASE"/>
</dbReference>
<dbReference type="InterPro" id="IPR000595">
    <property type="entry name" value="cNMP-bd_dom"/>
</dbReference>
<dbReference type="GO" id="GO:0034236">
    <property type="term" value="F:protein kinase A catalytic subunit binding"/>
    <property type="evidence" value="ECO:0007669"/>
    <property type="project" value="TreeGrafter"/>
</dbReference>
<dbReference type="SUPFAM" id="SSF51206">
    <property type="entry name" value="cAMP-binding domain-like"/>
    <property type="match status" value="1"/>
</dbReference>
<dbReference type="EMBL" id="NATQ01000022">
    <property type="protein sequence ID" value="OQX90880.1"/>
    <property type="molecule type" value="Genomic_DNA"/>
</dbReference>
<evidence type="ECO:0000259" key="1">
    <source>
        <dbReference type="PROSITE" id="PS50042"/>
    </source>
</evidence>
<dbReference type="InterPro" id="IPR018488">
    <property type="entry name" value="cNMP-bd_CS"/>
</dbReference>
<dbReference type="Proteomes" id="UP000192611">
    <property type="component" value="Unassembled WGS sequence"/>
</dbReference>
<dbReference type="GO" id="GO:0005952">
    <property type="term" value="C:cAMP-dependent protein kinase complex"/>
    <property type="evidence" value="ECO:0007669"/>
    <property type="project" value="InterPro"/>
</dbReference>
<feature type="domain" description="Cyclic nucleotide-binding" evidence="1">
    <location>
        <begin position="25"/>
        <end position="145"/>
    </location>
</feature>
<dbReference type="PANTHER" id="PTHR11635">
    <property type="entry name" value="CAMP-DEPENDENT PROTEIN KINASE REGULATORY CHAIN"/>
    <property type="match status" value="1"/>
</dbReference>
<accession>A0A1W9S3J5</accession>
<dbReference type="InterPro" id="IPR018490">
    <property type="entry name" value="cNMP-bd_dom_sf"/>
</dbReference>
<dbReference type="PROSITE" id="PS00889">
    <property type="entry name" value="CNMP_BINDING_2"/>
    <property type="match status" value="1"/>
</dbReference>
<dbReference type="GO" id="GO:0004862">
    <property type="term" value="F:cAMP-dependent protein kinase inhibitor activity"/>
    <property type="evidence" value="ECO:0007669"/>
    <property type="project" value="TreeGrafter"/>
</dbReference>
<dbReference type="InterPro" id="IPR014710">
    <property type="entry name" value="RmlC-like_jellyroll"/>
</dbReference>
<evidence type="ECO:0000313" key="2">
    <source>
        <dbReference type="EMBL" id="OQX90880.1"/>
    </source>
</evidence>
<sequence length="175" mass="20002">MKWLIDLPLKFIILNGMVDIRKLPLFSELTKREIDEVLPLFGRKLLSEGEALFLEGDSGDRFYIVEKGSISICIEIEGVGVEELALFENGDFFGEMSLIDDAPRSASAIARKKSTLLYLDKKDFLYLIERSPSIANKILKAMVLEFCQRLRESNDRLKDYYLMSKAFTSVDVDEC</sequence>
<organism evidence="2 3">
    <name type="scientific">Candidatus Coatesbacteria bacterium 4484_99</name>
    <dbReference type="NCBI Taxonomy" id="1970774"/>
    <lineage>
        <taxon>Bacteria</taxon>
        <taxon>Candidatus Coatesiibacteriota</taxon>
    </lineage>
</organism>
<proteinExistence type="predicted"/>
<protein>
    <recommendedName>
        <fullName evidence="1">Cyclic nucleotide-binding domain-containing protein</fullName>
    </recommendedName>
</protein>
<gene>
    <name evidence="2" type="ORF">B6D57_01660</name>
</gene>
<dbReference type="PROSITE" id="PS50042">
    <property type="entry name" value="CNMP_BINDING_3"/>
    <property type="match status" value="1"/>
</dbReference>